<evidence type="ECO:0000256" key="7">
    <source>
        <dbReference type="SAM" id="Phobius"/>
    </source>
</evidence>
<protein>
    <submittedName>
        <fullName evidence="9">Amino acid transporter, transmembrane domain-containing protein</fullName>
    </submittedName>
</protein>
<dbReference type="Pfam" id="PF01490">
    <property type="entry name" value="Aa_trans"/>
    <property type="match status" value="1"/>
</dbReference>
<dbReference type="GO" id="GO:0016020">
    <property type="term" value="C:membrane"/>
    <property type="evidence" value="ECO:0007669"/>
    <property type="project" value="UniProtKB-SubCell"/>
</dbReference>
<keyword evidence="2" id="KW-0813">Transport</keyword>
<dbReference type="Proteomes" id="UP000245207">
    <property type="component" value="Unassembled WGS sequence"/>
</dbReference>
<organism evidence="9 10">
    <name type="scientific">Artemisia annua</name>
    <name type="common">Sweet wormwood</name>
    <dbReference type="NCBI Taxonomy" id="35608"/>
    <lineage>
        <taxon>Eukaryota</taxon>
        <taxon>Viridiplantae</taxon>
        <taxon>Streptophyta</taxon>
        <taxon>Embryophyta</taxon>
        <taxon>Tracheophyta</taxon>
        <taxon>Spermatophyta</taxon>
        <taxon>Magnoliopsida</taxon>
        <taxon>eudicotyledons</taxon>
        <taxon>Gunneridae</taxon>
        <taxon>Pentapetalae</taxon>
        <taxon>asterids</taxon>
        <taxon>campanulids</taxon>
        <taxon>Asterales</taxon>
        <taxon>Asteraceae</taxon>
        <taxon>Asteroideae</taxon>
        <taxon>Anthemideae</taxon>
        <taxon>Artemisiinae</taxon>
        <taxon>Artemisia</taxon>
    </lineage>
</organism>
<feature type="transmembrane region" description="Helical" evidence="7">
    <location>
        <begin position="213"/>
        <end position="232"/>
    </location>
</feature>
<feature type="transmembrane region" description="Helical" evidence="7">
    <location>
        <begin position="238"/>
        <end position="262"/>
    </location>
</feature>
<evidence type="ECO:0000256" key="1">
    <source>
        <dbReference type="ARBA" id="ARBA00004370"/>
    </source>
</evidence>
<evidence type="ECO:0000256" key="4">
    <source>
        <dbReference type="ARBA" id="ARBA00022970"/>
    </source>
</evidence>
<dbReference type="OrthoDB" id="1500874at2759"/>
<keyword evidence="3 7" id="KW-0812">Transmembrane</keyword>
<dbReference type="InterPro" id="IPR013057">
    <property type="entry name" value="AA_transpt_TM"/>
</dbReference>
<sequence>MDENKRSKVSEVETDEQVAFSLQEKEKKIAHGELMQAIIDADEVLQARAAKLYKDKTLTNDDRVQRLADLINARSEEVELADLINARSEEVALNELIQPTKQAQSQKRKRNPTKAQRMSEMKIYLMHQGGYKSARLRGMTYEEIERLYYRIKRYVDKFIPMGGRLQHIFCAIAQYETLIGVSIGYTITSSISMAAIKRSNCFHRYGQQKGCHTLNTSYLLIFACIEIILSQIPNFHKLSFLSVIAAIMSFVYSTIGIGLSIAKLQVVVILKQALDYQLAKTFQVWIKCGTFFVPLETLLSPTLSLRFSLRYMHLSPILFIPLLSCINNV</sequence>
<keyword evidence="6 7" id="KW-0472">Membrane</keyword>
<reference evidence="9 10" key="1">
    <citation type="journal article" date="2018" name="Mol. Plant">
        <title>The genome of Artemisia annua provides insight into the evolution of Asteraceae family and artemisinin biosynthesis.</title>
        <authorList>
            <person name="Shen Q."/>
            <person name="Zhang L."/>
            <person name="Liao Z."/>
            <person name="Wang S."/>
            <person name="Yan T."/>
            <person name="Shi P."/>
            <person name="Liu M."/>
            <person name="Fu X."/>
            <person name="Pan Q."/>
            <person name="Wang Y."/>
            <person name="Lv Z."/>
            <person name="Lu X."/>
            <person name="Zhang F."/>
            <person name="Jiang W."/>
            <person name="Ma Y."/>
            <person name="Chen M."/>
            <person name="Hao X."/>
            <person name="Li L."/>
            <person name="Tang Y."/>
            <person name="Lv G."/>
            <person name="Zhou Y."/>
            <person name="Sun X."/>
            <person name="Brodelius P.E."/>
            <person name="Rose J.K.C."/>
            <person name="Tang K."/>
        </authorList>
    </citation>
    <scope>NUCLEOTIDE SEQUENCE [LARGE SCALE GENOMIC DNA]</scope>
    <source>
        <strain evidence="10">cv. Huhao1</strain>
        <tissue evidence="9">Leaf</tissue>
    </source>
</reference>
<evidence type="ECO:0000313" key="9">
    <source>
        <dbReference type="EMBL" id="PWA90293.1"/>
    </source>
</evidence>
<comment type="caution">
    <text evidence="9">The sequence shown here is derived from an EMBL/GenBank/DDBJ whole genome shotgun (WGS) entry which is preliminary data.</text>
</comment>
<dbReference type="AlphaFoldDB" id="A0A2U1PX65"/>
<dbReference type="GO" id="GO:0006865">
    <property type="term" value="P:amino acid transport"/>
    <property type="evidence" value="ECO:0007669"/>
    <property type="project" value="UniProtKB-KW"/>
</dbReference>
<evidence type="ECO:0000313" key="10">
    <source>
        <dbReference type="Proteomes" id="UP000245207"/>
    </source>
</evidence>
<dbReference type="PANTHER" id="PTHR48017">
    <property type="entry name" value="OS05G0424000 PROTEIN-RELATED"/>
    <property type="match status" value="1"/>
</dbReference>
<gene>
    <name evidence="9" type="ORF">CTI12_AA059090</name>
</gene>
<accession>A0A2U1PX65</accession>
<dbReference type="EMBL" id="PKPP01000640">
    <property type="protein sequence ID" value="PWA90293.1"/>
    <property type="molecule type" value="Genomic_DNA"/>
</dbReference>
<keyword evidence="4" id="KW-0029">Amino-acid transport</keyword>
<evidence type="ECO:0000256" key="5">
    <source>
        <dbReference type="ARBA" id="ARBA00022989"/>
    </source>
</evidence>
<comment type="subcellular location">
    <subcellularLocation>
        <location evidence="1">Membrane</location>
    </subcellularLocation>
</comment>
<keyword evidence="5 7" id="KW-1133">Transmembrane helix</keyword>
<evidence type="ECO:0000256" key="6">
    <source>
        <dbReference type="ARBA" id="ARBA00023136"/>
    </source>
</evidence>
<proteinExistence type="predicted"/>
<evidence type="ECO:0000256" key="2">
    <source>
        <dbReference type="ARBA" id="ARBA00022448"/>
    </source>
</evidence>
<feature type="domain" description="Amino acid transporter transmembrane" evidence="8">
    <location>
        <begin position="150"/>
        <end position="263"/>
    </location>
</feature>
<keyword evidence="10" id="KW-1185">Reference proteome</keyword>
<evidence type="ECO:0000256" key="3">
    <source>
        <dbReference type="ARBA" id="ARBA00022692"/>
    </source>
</evidence>
<name>A0A2U1PX65_ARTAN</name>
<evidence type="ECO:0000259" key="8">
    <source>
        <dbReference type="Pfam" id="PF01490"/>
    </source>
</evidence>
<dbReference type="STRING" id="35608.A0A2U1PX65"/>